<reference evidence="4" key="1">
    <citation type="journal article" date="2023" name="Arch. Microbiol.">
        <title>Desulfoferula mesophilus gen. nov. sp. nov., a mesophilic sulfate-reducing bacterium isolated from a brackish lake sediment.</title>
        <authorList>
            <person name="Watanabe T."/>
            <person name="Yabe T."/>
            <person name="Tsuji J.M."/>
            <person name="Fukui M."/>
        </authorList>
    </citation>
    <scope>NUCLEOTIDE SEQUENCE [LARGE SCALE GENOMIC DNA]</scope>
    <source>
        <strain evidence="4">12FAK</strain>
    </source>
</reference>
<keyword evidence="4" id="KW-1185">Reference proteome</keyword>
<evidence type="ECO:0000313" key="3">
    <source>
        <dbReference type="EMBL" id="BEQ16828.1"/>
    </source>
</evidence>
<dbReference type="Gene3D" id="3.40.30.10">
    <property type="entry name" value="Glutaredoxin"/>
    <property type="match status" value="1"/>
</dbReference>
<sequence length="189" mass="20596">MRKFLAVLLSLLWLSAAPALAAGEGAKVKVGQPFPSVEFQAPEDAGQRAYLGLKAGEGLDPIKVDAPLVIVEFLNIYCSHCQRQAPSVNALYRLIQNKGWGDKIKMVGVGASNGDEEVAGYVRYYKVPFPVVPDYKLRCVDVLGQVYTPYFVAILRLTDGSNRVLYAASGELPPHEEFLKDLAAQAGLR</sequence>
<name>A0AAU9F314_9BACT</name>
<feature type="domain" description="Thioredoxin" evidence="2">
    <location>
        <begin position="28"/>
        <end position="187"/>
    </location>
</feature>
<protein>
    <submittedName>
        <fullName evidence="3">Alkyl hydroperoxide reductase</fullName>
    </submittedName>
</protein>
<dbReference type="InterPro" id="IPR036249">
    <property type="entry name" value="Thioredoxin-like_sf"/>
</dbReference>
<dbReference type="PROSITE" id="PS51352">
    <property type="entry name" value="THIOREDOXIN_2"/>
    <property type="match status" value="1"/>
</dbReference>
<dbReference type="SUPFAM" id="SSF52833">
    <property type="entry name" value="Thioredoxin-like"/>
    <property type="match status" value="1"/>
</dbReference>
<dbReference type="EMBL" id="AP028679">
    <property type="protein sequence ID" value="BEQ16828.1"/>
    <property type="molecule type" value="Genomic_DNA"/>
</dbReference>
<dbReference type="InterPro" id="IPR013766">
    <property type="entry name" value="Thioredoxin_domain"/>
</dbReference>
<organism evidence="3 4">
    <name type="scientific">Desulfoferula mesophila</name>
    <dbReference type="NCBI Taxonomy" id="3058419"/>
    <lineage>
        <taxon>Bacteria</taxon>
        <taxon>Pseudomonadati</taxon>
        <taxon>Thermodesulfobacteriota</taxon>
        <taxon>Desulfarculia</taxon>
        <taxon>Desulfarculales</taxon>
        <taxon>Desulfarculaceae</taxon>
        <taxon>Desulfoferula</taxon>
    </lineage>
</organism>
<evidence type="ECO:0000256" key="1">
    <source>
        <dbReference type="SAM" id="SignalP"/>
    </source>
</evidence>
<dbReference type="KEGG" id="dmp:FAK_38940"/>
<proteinExistence type="predicted"/>
<dbReference type="Proteomes" id="UP001366166">
    <property type="component" value="Chromosome"/>
</dbReference>
<evidence type="ECO:0000259" key="2">
    <source>
        <dbReference type="PROSITE" id="PS51352"/>
    </source>
</evidence>
<gene>
    <name evidence="3" type="ORF">FAK_38940</name>
</gene>
<dbReference type="RefSeq" id="WP_338603230.1">
    <property type="nucleotide sequence ID" value="NZ_AP028679.1"/>
</dbReference>
<dbReference type="AlphaFoldDB" id="A0AAU9F314"/>
<evidence type="ECO:0000313" key="4">
    <source>
        <dbReference type="Proteomes" id="UP001366166"/>
    </source>
</evidence>
<feature type="chain" id="PRO_5043762221" evidence="1">
    <location>
        <begin position="22"/>
        <end position="189"/>
    </location>
</feature>
<accession>A0AAU9F314</accession>
<feature type="signal peptide" evidence="1">
    <location>
        <begin position="1"/>
        <end position="21"/>
    </location>
</feature>
<keyword evidence="1" id="KW-0732">Signal</keyword>